<accession>A0ABP8UDQ1</accession>
<evidence type="ECO:0000313" key="3">
    <source>
        <dbReference type="EMBL" id="GAA4626785.1"/>
    </source>
</evidence>
<organism evidence="3 4">
    <name type="scientific">Actinoallomurus vinaceus</name>
    <dbReference type="NCBI Taxonomy" id="1080074"/>
    <lineage>
        <taxon>Bacteria</taxon>
        <taxon>Bacillati</taxon>
        <taxon>Actinomycetota</taxon>
        <taxon>Actinomycetes</taxon>
        <taxon>Streptosporangiales</taxon>
        <taxon>Thermomonosporaceae</taxon>
        <taxon>Actinoallomurus</taxon>
    </lineage>
</organism>
<evidence type="ECO:0000313" key="4">
    <source>
        <dbReference type="Proteomes" id="UP001501442"/>
    </source>
</evidence>
<proteinExistence type="predicted"/>
<dbReference type="Proteomes" id="UP001501442">
    <property type="component" value="Unassembled WGS sequence"/>
</dbReference>
<evidence type="ECO:0000256" key="1">
    <source>
        <dbReference type="SAM" id="Coils"/>
    </source>
</evidence>
<comment type="caution">
    <text evidence="3">The sequence shown here is derived from an EMBL/GenBank/DDBJ whole genome shotgun (WGS) entry which is preliminary data.</text>
</comment>
<gene>
    <name evidence="3" type="ORF">GCM10023196_036440</name>
</gene>
<protein>
    <submittedName>
        <fullName evidence="3">Uncharacterized protein</fullName>
    </submittedName>
</protein>
<dbReference type="EMBL" id="BAABHK010000004">
    <property type="protein sequence ID" value="GAA4626785.1"/>
    <property type="molecule type" value="Genomic_DNA"/>
</dbReference>
<feature type="region of interest" description="Disordered" evidence="2">
    <location>
        <begin position="1"/>
        <end position="23"/>
    </location>
</feature>
<sequence>MTEKGRRTPLRQRREERRERTAAAREEHWAVRFAAADTPLEAVRATWEQFRTRCIQRERRATARVERAKTSAAREAAERRLAATRDEIRAVCEQAARTLAELTDRIERR</sequence>
<keyword evidence="1" id="KW-0175">Coiled coil</keyword>
<dbReference type="RefSeq" id="WP_345432030.1">
    <property type="nucleotide sequence ID" value="NZ_BAABHK010000004.1"/>
</dbReference>
<keyword evidence="4" id="KW-1185">Reference proteome</keyword>
<name>A0ABP8UDQ1_9ACTN</name>
<reference evidence="4" key="1">
    <citation type="journal article" date="2019" name="Int. J. Syst. Evol. Microbiol.">
        <title>The Global Catalogue of Microorganisms (GCM) 10K type strain sequencing project: providing services to taxonomists for standard genome sequencing and annotation.</title>
        <authorList>
            <consortium name="The Broad Institute Genomics Platform"/>
            <consortium name="The Broad Institute Genome Sequencing Center for Infectious Disease"/>
            <person name="Wu L."/>
            <person name="Ma J."/>
        </authorList>
    </citation>
    <scope>NUCLEOTIDE SEQUENCE [LARGE SCALE GENOMIC DNA]</scope>
    <source>
        <strain evidence="4">JCM 17939</strain>
    </source>
</reference>
<evidence type="ECO:0000256" key="2">
    <source>
        <dbReference type="SAM" id="MobiDB-lite"/>
    </source>
</evidence>
<feature type="coiled-coil region" evidence="1">
    <location>
        <begin position="67"/>
        <end position="105"/>
    </location>
</feature>